<accession>G4CKD0</accession>
<evidence type="ECO:0000313" key="1">
    <source>
        <dbReference type="EMBL" id="EGY51721.1"/>
    </source>
</evidence>
<dbReference type="HOGENOM" id="CLU_3273263_0_0_4"/>
<dbReference type="AlphaFoldDB" id="G4CKD0"/>
<keyword evidence="2" id="KW-1185">Reference proteome</keyword>
<reference evidence="1 2" key="1">
    <citation type="submission" date="2011-05" db="EMBL/GenBank/DDBJ databases">
        <authorList>
            <person name="Muzny D."/>
            <person name="Qin X."/>
            <person name="Deng J."/>
            <person name="Jiang H."/>
            <person name="Liu Y."/>
            <person name="Qu J."/>
            <person name="Song X.-Z."/>
            <person name="Zhang L."/>
            <person name="Thornton R."/>
            <person name="Coyle M."/>
            <person name="Francisco L."/>
            <person name="Jackson L."/>
            <person name="Javaid M."/>
            <person name="Korchina V."/>
            <person name="Kovar C."/>
            <person name="Mata R."/>
            <person name="Mathew T."/>
            <person name="Ngo R."/>
            <person name="Nguyen L."/>
            <person name="Nguyen N."/>
            <person name="Okwuonu G."/>
            <person name="Ongeri F."/>
            <person name="Pham C."/>
            <person name="Simmons D."/>
            <person name="Wilczek-Boney K."/>
            <person name="Hale W."/>
            <person name="Jakkamsetti A."/>
            <person name="Pham P."/>
            <person name="Ruth R."/>
            <person name="San Lucas F."/>
            <person name="Warren J."/>
            <person name="Zhang J."/>
            <person name="Zhao Z."/>
            <person name="Zhou C."/>
            <person name="Zhu D."/>
            <person name="Lee S."/>
            <person name="Bess C."/>
            <person name="Blankenburg K."/>
            <person name="Forbes L."/>
            <person name="Fu Q."/>
            <person name="Gubbala S."/>
            <person name="Hirani K."/>
            <person name="Jayaseelan J.C."/>
            <person name="Lara F."/>
            <person name="Munidasa M."/>
            <person name="Palculict T."/>
            <person name="Patil S."/>
            <person name="Pu L.-L."/>
            <person name="Saada N."/>
            <person name="Tang L."/>
            <person name="Weissenberger G."/>
            <person name="Zhu Y."/>
            <person name="Hemphill L."/>
            <person name="Shang Y."/>
            <person name="Youmans B."/>
            <person name="Ayvaz T."/>
            <person name="Ross M."/>
            <person name="Santibanez J."/>
            <person name="Aqrawi P."/>
            <person name="Gross S."/>
            <person name="Joshi V."/>
            <person name="Fowler G."/>
            <person name="Nazareth L."/>
            <person name="Reid J."/>
            <person name="Worley K."/>
            <person name="Petrosino J."/>
            <person name="Highlander S."/>
            <person name="Gibbs R."/>
        </authorList>
    </citation>
    <scope>NUCLEOTIDE SEQUENCE [LARGE SCALE GENOMIC DNA]</scope>
    <source>
        <strain evidence="1 2">871</strain>
    </source>
</reference>
<dbReference type="EMBL" id="AGAY01000071">
    <property type="protein sequence ID" value="EGY51721.1"/>
    <property type="molecule type" value="Genomic_DNA"/>
</dbReference>
<protein>
    <submittedName>
        <fullName evidence="1">Uncharacterized protein</fullName>
    </submittedName>
</protein>
<sequence>MGFVKRQTDLQMHSDAHLLIILQKHFNKRKGLPGCAEILAV</sequence>
<proteinExistence type="predicted"/>
<organism evidence="1 2">
    <name type="scientific">Neisseria shayeganii 871</name>
    <dbReference type="NCBI Taxonomy" id="1032488"/>
    <lineage>
        <taxon>Bacteria</taxon>
        <taxon>Pseudomonadati</taxon>
        <taxon>Pseudomonadota</taxon>
        <taxon>Betaproteobacteria</taxon>
        <taxon>Neisseriales</taxon>
        <taxon>Neisseriaceae</taxon>
        <taxon>Neisseria</taxon>
    </lineage>
</organism>
<dbReference type="STRING" id="1032488.HMPREF9371_2070"/>
<name>G4CKD0_9NEIS</name>
<comment type="caution">
    <text evidence="1">The sequence shown here is derived from an EMBL/GenBank/DDBJ whole genome shotgun (WGS) entry which is preliminary data.</text>
</comment>
<evidence type="ECO:0000313" key="2">
    <source>
        <dbReference type="Proteomes" id="UP000003019"/>
    </source>
</evidence>
<gene>
    <name evidence="1" type="ORF">HMPREF9371_2070</name>
</gene>
<dbReference type="Proteomes" id="UP000003019">
    <property type="component" value="Unassembled WGS sequence"/>
</dbReference>